<dbReference type="Proteomes" id="UP000595332">
    <property type="component" value="Chromosome"/>
</dbReference>
<evidence type="ECO:0000259" key="1">
    <source>
        <dbReference type="Pfam" id="PF02627"/>
    </source>
</evidence>
<dbReference type="Pfam" id="PF02627">
    <property type="entry name" value="CMD"/>
    <property type="match status" value="1"/>
</dbReference>
<feature type="domain" description="Carboxymuconolactone decarboxylase-like" evidence="1">
    <location>
        <begin position="11"/>
        <end position="93"/>
    </location>
</feature>
<dbReference type="PANTHER" id="PTHR34846">
    <property type="entry name" value="4-CARBOXYMUCONOLACTONE DECARBOXYLASE FAMILY PROTEIN (AFU_ORTHOLOGUE AFUA_6G11590)"/>
    <property type="match status" value="1"/>
</dbReference>
<dbReference type="InterPro" id="IPR029032">
    <property type="entry name" value="AhpD-like"/>
</dbReference>
<keyword evidence="2" id="KW-0560">Oxidoreductase</keyword>
<accession>A0A7R6P8D9</accession>
<keyword evidence="2" id="KW-0575">Peroxidase</keyword>
<protein>
    <submittedName>
        <fullName evidence="2">Alkylhydroperoxidase</fullName>
    </submittedName>
</protein>
<dbReference type="NCBIfam" id="TIGR00778">
    <property type="entry name" value="ahpD_dom"/>
    <property type="match status" value="1"/>
</dbReference>
<reference evidence="2 3" key="1">
    <citation type="journal article" date="2008" name="Int. J. Syst. Evol. Microbiol.">
        <title>Neptunomonas japonica sp. nov., an Osedax japonicus symbiont-like bacterium isolated from sediment adjacent to sperm whale carcasses off Kagoshima, Japan.</title>
        <authorList>
            <person name="Miyazaki M."/>
            <person name="Nogi Y."/>
            <person name="Fujiwara Y."/>
            <person name="Kawato M."/>
            <person name="Kubokawa K."/>
            <person name="Horikoshi K."/>
        </authorList>
    </citation>
    <scope>NUCLEOTIDE SEQUENCE [LARGE SCALE GENOMIC DNA]</scope>
    <source>
        <strain evidence="2 3">JAMM 1380</strain>
    </source>
</reference>
<dbReference type="RefSeq" id="WP_201349777.1">
    <property type="nucleotide sequence ID" value="NZ_AP014546.1"/>
</dbReference>
<dbReference type="PANTHER" id="PTHR34846:SF10">
    <property type="entry name" value="CYTOPLASMIC PROTEIN"/>
    <property type="match status" value="1"/>
</dbReference>
<dbReference type="Gene3D" id="1.20.1290.10">
    <property type="entry name" value="AhpD-like"/>
    <property type="match status" value="1"/>
</dbReference>
<evidence type="ECO:0000313" key="2">
    <source>
        <dbReference type="EMBL" id="BBB29148.1"/>
    </source>
</evidence>
<sequence>MSRFNIQQLQPDAYAAMFALEKYLATSLISPVIQELVRIRASQINGCHFCIGMHTNSALKQGETEQRLSELATWKESSLFSEREQAILAVTEEVTLITDQGLSEETYQLVKQFSSTAEIAQLIMLISTINAWNRMAISMRA</sequence>
<gene>
    <name evidence="2" type="ORF">NEJAP_1195</name>
</gene>
<dbReference type="AlphaFoldDB" id="A0A7R6P8D9"/>
<dbReference type="EMBL" id="AP014546">
    <property type="protein sequence ID" value="BBB29148.1"/>
    <property type="molecule type" value="Genomic_DNA"/>
</dbReference>
<keyword evidence="3" id="KW-1185">Reference proteome</keyword>
<dbReference type="InterPro" id="IPR004675">
    <property type="entry name" value="AhpD_core"/>
</dbReference>
<dbReference type="SUPFAM" id="SSF69118">
    <property type="entry name" value="AhpD-like"/>
    <property type="match status" value="1"/>
</dbReference>
<name>A0A7R6P8D9_9GAMM</name>
<dbReference type="GO" id="GO:0051920">
    <property type="term" value="F:peroxiredoxin activity"/>
    <property type="evidence" value="ECO:0007669"/>
    <property type="project" value="InterPro"/>
</dbReference>
<organism evidence="2 3">
    <name type="scientific">Neptunomonas japonica JAMM 1380</name>
    <dbReference type="NCBI Taxonomy" id="1441457"/>
    <lineage>
        <taxon>Bacteria</taxon>
        <taxon>Pseudomonadati</taxon>
        <taxon>Pseudomonadota</taxon>
        <taxon>Gammaproteobacteria</taxon>
        <taxon>Oceanospirillales</taxon>
        <taxon>Oceanospirillaceae</taxon>
        <taxon>Neptunomonas</taxon>
    </lineage>
</organism>
<dbReference type="KEGG" id="njp:NEJAP_1195"/>
<proteinExistence type="predicted"/>
<dbReference type="InterPro" id="IPR003779">
    <property type="entry name" value="CMD-like"/>
</dbReference>
<evidence type="ECO:0000313" key="3">
    <source>
        <dbReference type="Proteomes" id="UP000595332"/>
    </source>
</evidence>